<evidence type="ECO:0000313" key="7">
    <source>
        <dbReference type="EMBL" id="TRW25238.1"/>
    </source>
</evidence>
<evidence type="ECO:0000313" key="8">
    <source>
        <dbReference type="Proteomes" id="UP000320643"/>
    </source>
</evidence>
<keyword evidence="8" id="KW-1185">Reference proteome</keyword>
<protein>
    <submittedName>
        <fullName evidence="7">RNA polymerase sigma factor</fullName>
    </submittedName>
</protein>
<dbReference type="CDD" id="cd06171">
    <property type="entry name" value="Sigma70_r4"/>
    <property type="match status" value="1"/>
</dbReference>
<dbReference type="InterPro" id="IPR036388">
    <property type="entry name" value="WH-like_DNA-bd_sf"/>
</dbReference>
<evidence type="ECO:0000256" key="1">
    <source>
        <dbReference type="ARBA" id="ARBA00010641"/>
    </source>
</evidence>
<comment type="caution">
    <text evidence="7">The sequence shown here is derived from an EMBL/GenBank/DDBJ whole genome shotgun (WGS) entry which is preliminary data.</text>
</comment>
<dbReference type="Proteomes" id="UP000320643">
    <property type="component" value="Unassembled WGS sequence"/>
</dbReference>
<gene>
    <name evidence="7" type="ORF">FMM05_07995</name>
</gene>
<dbReference type="SUPFAM" id="SSF88659">
    <property type="entry name" value="Sigma3 and sigma4 domains of RNA polymerase sigma factors"/>
    <property type="match status" value="1"/>
</dbReference>
<keyword evidence="4" id="KW-0804">Transcription</keyword>
<sequence length="206" mass="23772">MPHGELVIVKGVVYLHKPIISRLDIEKIIKGCSKNNPRAQEELYLLYKDTLFSLSLKYCKNEDEAEDNLHNAFIEIFTNIGNYKNAGSFEGWMKRITINKAIDSYRKSIQLVPVKDNLPDDTDVTEEEMDHLPADYILALVQQLPDQYRTVFSLYELDDYSHKEIAQMLQISESTSKSNLHRAKAMLKEKITNRHPSPNYTVSHGK</sequence>
<dbReference type="GO" id="GO:0003677">
    <property type="term" value="F:DNA binding"/>
    <property type="evidence" value="ECO:0007669"/>
    <property type="project" value="InterPro"/>
</dbReference>
<dbReference type="InterPro" id="IPR013324">
    <property type="entry name" value="RNA_pol_sigma_r3/r4-like"/>
</dbReference>
<evidence type="ECO:0000259" key="6">
    <source>
        <dbReference type="Pfam" id="PF08281"/>
    </source>
</evidence>
<dbReference type="InterPro" id="IPR013325">
    <property type="entry name" value="RNA_pol_sigma_r2"/>
</dbReference>
<keyword evidence="2" id="KW-0805">Transcription regulation</keyword>
<accession>A0A552V461</accession>
<dbReference type="InterPro" id="IPR013249">
    <property type="entry name" value="RNA_pol_sigma70_r4_t2"/>
</dbReference>
<dbReference type="Pfam" id="PF04542">
    <property type="entry name" value="Sigma70_r2"/>
    <property type="match status" value="1"/>
</dbReference>
<dbReference type="Gene3D" id="1.10.1740.10">
    <property type="match status" value="1"/>
</dbReference>
<dbReference type="EMBL" id="VJVZ01000004">
    <property type="protein sequence ID" value="TRW25238.1"/>
    <property type="molecule type" value="Genomic_DNA"/>
</dbReference>
<dbReference type="PANTHER" id="PTHR43133">
    <property type="entry name" value="RNA POLYMERASE ECF-TYPE SIGMA FACTO"/>
    <property type="match status" value="1"/>
</dbReference>
<reference evidence="7 8" key="1">
    <citation type="submission" date="2019-07" db="EMBL/GenBank/DDBJ databases">
        <title>Flavobacterium sp. nov., isolated from glacier ice.</title>
        <authorList>
            <person name="Liu Q."/>
            <person name="Xin Y.-H."/>
        </authorList>
    </citation>
    <scope>NUCLEOTIDE SEQUENCE [LARGE SCALE GENOMIC DNA]</scope>
    <source>
        <strain evidence="7 8">ZT4R6</strain>
    </source>
</reference>
<dbReference type="InterPro" id="IPR007627">
    <property type="entry name" value="RNA_pol_sigma70_r2"/>
</dbReference>
<evidence type="ECO:0000256" key="2">
    <source>
        <dbReference type="ARBA" id="ARBA00023015"/>
    </source>
</evidence>
<evidence type="ECO:0000256" key="3">
    <source>
        <dbReference type="ARBA" id="ARBA00023082"/>
    </source>
</evidence>
<proteinExistence type="inferred from homology"/>
<dbReference type="Pfam" id="PF08281">
    <property type="entry name" value="Sigma70_r4_2"/>
    <property type="match status" value="1"/>
</dbReference>
<evidence type="ECO:0000259" key="5">
    <source>
        <dbReference type="Pfam" id="PF04542"/>
    </source>
</evidence>
<dbReference type="Gene3D" id="1.10.10.10">
    <property type="entry name" value="Winged helix-like DNA-binding domain superfamily/Winged helix DNA-binding domain"/>
    <property type="match status" value="1"/>
</dbReference>
<dbReference type="InterPro" id="IPR039425">
    <property type="entry name" value="RNA_pol_sigma-70-like"/>
</dbReference>
<dbReference type="GO" id="GO:0016987">
    <property type="term" value="F:sigma factor activity"/>
    <property type="evidence" value="ECO:0007669"/>
    <property type="project" value="UniProtKB-KW"/>
</dbReference>
<dbReference type="AlphaFoldDB" id="A0A552V461"/>
<dbReference type="PANTHER" id="PTHR43133:SF46">
    <property type="entry name" value="RNA POLYMERASE SIGMA-70 FACTOR ECF SUBFAMILY"/>
    <property type="match status" value="1"/>
</dbReference>
<feature type="domain" description="RNA polymerase sigma-70 region 2" evidence="5">
    <location>
        <begin position="43"/>
        <end position="107"/>
    </location>
</feature>
<evidence type="ECO:0000256" key="4">
    <source>
        <dbReference type="ARBA" id="ARBA00023163"/>
    </source>
</evidence>
<comment type="similarity">
    <text evidence="1">Belongs to the sigma-70 factor family. ECF subfamily.</text>
</comment>
<organism evidence="7 8">
    <name type="scientific">Flavobacterium zepuense</name>
    <dbReference type="NCBI Taxonomy" id="2593302"/>
    <lineage>
        <taxon>Bacteria</taxon>
        <taxon>Pseudomonadati</taxon>
        <taxon>Bacteroidota</taxon>
        <taxon>Flavobacteriia</taxon>
        <taxon>Flavobacteriales</taxon>
        <taxon>Flavobacteriaceae</taxon>
        <taxon>Flavobacterium</taxon>
    </lineage>
</organism>
<dbReference type="SUPFAM" id="SSF88946">
    <property type="entry name" value="Sigma2 domain of RNA polymerase sigma factors"/>
    <property type="match status" value="1"/>
</dbReference>
<dbReference type="NCBIfam" id="TIGR02937">
    <property type="entry name" value="sigma70-ECF"/>
    <property type="match status" value="1"/>
</dbReference>
<feature type="domain" description="RNA polymerase sigma factor 70 region 4 type 2" evidence="6">
    <location>
        <begin position="136"/>
        <end position="187"/>
    </location>
</feature>
<dbReference type="GO" id="GO:0006352">
    <property type="term" value="P:DNA-templated transcription initiation"/>
    <property type="evidence" value="ECO:0007669"/>
    <property type="project" value="InterPro"/>
</dbReference>
<dbReference type="InterPro" id="IPR014284">
    <property type="entry name" value="RNA_pol_sigma-70_dom"/>
</dbReference>
<dbReference type="OrthoDB" id="1056775at2"/>
<name>A0A552V461_9FLAO</name>
<keyword evidence="3" id="KW-0731">Sigma factor</keyword>